<evidence type="ECO:0000256" key="1">
    <source>
        <dbReference type="ARBA" id="ARBA00004340"/>
    </source>
</evidence>
<dbReference type="Proteomes" id="UP000198211">
    <property type="component" value="Unassembled WGS sequence"/>
</dbReference>
<evidence type="ECO:0000256" key="2">
    <source>
        <dbReference type="ARBA" id="ARBA00004613"/>
    </source>
</evidence>
<accession>A0A225UGN1</accession>
<evidence type="ECO:0000259" key="4">
    <source>
        <dbReference type="Pfam" id="PF20147"/>
    </source>
</evidence>
<dbReference type="Pfam" id="PF20147">
    <property type="entry name" value="Crinkler"/>
    <property type="match status" value="1"/>
</dbReference>
<comment type="subcellular location">
    <subcellularLocation>
        <location evidence="1">Host cell</location>
    </subcellularLocation>
    <subcellularLocation>
        <location evidence="2">Secreted</location>
    </subcellularLocation>
</comment>
<organism evidence="5 6">
    <name type="scientific">Phytophthora megakarya</name>
    <dbReference type="NCBI Taxonomy" id="4795"/>
    <lineage>
        <taxon>Eukaryota</taxon>
        <taxon>Sar</taxon>
        <taxon>Stramenopiles</taxon>
        <taxon>Oomycota</taxon>
        <taxon>Peronosporomycetes</taxon>
        <taxon>Peronosporales</taxon>
        <taxon>Peronosporaceae</taxon>
        <taxon>Phytophthora</taxon>
    </lineage>
</organism>
<protein>
    <submittedName>
        <fullName evidence="5">Crinkler (CRN)</fullName>
    </submittedName>
</protein>
<dbReference type="GO" id="GO:0005576">
    <property type="term" value="C:extracellular region"/>
    <property type="evidence" value="ECO:0007669"/>
    <property type="project" value="UniProtKB-SubCell"/>
</dbReference>
<sequence length="122" mass="13298">MVKLFCAIVGVAGSSFPVNIDENETVGDLKKAIKDQSDGIITCPRSQLQLFLAKKGVGWLPSNELASVQGEEAKTMKGFERVPVTDATWTIKDVLTEMKMPNPQSRQIHVLVVVPDDVSDAE</sequence>
<keyword evidence="6" id="KW-1185">Reference proteome</keyword>
<dbReference type="AlphaFoldDB" id="A0A225UGN1"/>
<dbReference type="EMBL" id="NBNE01018489">
    <property type="protein sequence ID" value="OWY92244.1"/>
    <property type="molecule type" value="Genomic_DNA"/>
</dbReference>
<gene>
    <name evidence="5" type="ORF">PHMEG_00038829</name>
</gene>
<proteinExistence type="predicted"/>
<evidence type="ECO:0000313" key="5">
    <source>
        <dbReference type="EMBL" id="OWY92244.1"/>
    </source>
</evidence>
<feature type="non-terminal residue" evidence="5">
    <location>
        <position position="122"/>
    </location>
</feature>
<keyword evidence="3" id="KW-0964">Secreted</keyword>
<feature type="domain" description="Crinkler effector protein N-terminal" evidence="4">
    <location>
        <begin position="2"/>
        <end position="113"/>
    </location>
</feature>
<dbReference type="InterPro" id="IPR045379">
    <property type="entry name" value="Crinkler_N"/>
</dbReference>
<name>A0A225UGN1_9STRA</name>
<reference evidence="6" key="1">
    <citation type="submission" date="2017-03" db="EMBL/GenBank/DDBJ databases">
        <title>Phytopthora megakarya and P. palmivora, two closely related causual agents of cacao black pod achieved similar genome size and gene model numbers by different mechanisms.</title>
        <authorList>
            <person name="Ali S."/>
            <person name="Shao J."/>
            <person name="Larry D.J."/>
            <person name="Kronmiller B."/>
            <person name="Shen D."/>
            <person name="Strem M.D."/>
            <person name="Melnick R.L."/>
            <person name="Guiltinan M.J."/>
            <person name="Tyler B.M."/>
            <person name="Meinhardt L.W."/>
            <person name="Bailey B.A."/>
        </authorList>
    </citation>
    <scope>NUCLEOTIDE SEQUENCE [LARGE SCALE GENOMIC DNA]</scope>
    <source>
        <strain evidence="6">zdho120</strain>
    </source>
</reference>
<evidence type="ECO:0000256" key="3">
    <source>
        <dbReference type="ARBA" id="ARBA00022525"/>
    </source>
</evidence>
<dbReference type="OrthoDB" id="123796at2759"/>
<comment type="caution">
    <text evidence="5">The sequence shown here is derived from an EMBL/GenBank/DDBJ whole genome shotgun (WGS) entry which is preliminary data.</text>
</comment>
<evidence type="ECO:0000313" key="6">
    <source>
        <dbReference type="Proteomes" id="UP000198211"/>
    </source>
</evidence>
<dbReference type="GO" id="GO:0043657">
    <property type="term" value="C:host cell"/>
    <property type="evidence" value="ECO:0007669"/>
    <property type="project" value="UniProtKB-SubCell"/>
</dbReference>